<dbReference type="GO" id="GO:0006829">
    <property type="term" value="P:zinc ion transport"/>
    <property type="evidence" value="ECO:0007669"/>
    <property type="project" value="UniProtKB-KW"/>
</dbReference>
<dbReference type="OrthoDB" id="9806522at2"/>
<dbReference type="SUPFAM" id="SSF160240">
    <property type="entry name" value="Cation efflux protein cytoplasmic domain-like"/>
    <property type="match status" value="1"/>
</dbReference>
<dbReference type="Pfam" id="PF01545">
    <property type="entry name" value="Cation_efflux"/>
    <property type="match status" value="1"/>
</dbReference>
<dbReference type="PANTHER" id="PTHR43840">
    <property type="entry name" value="MITOCHONDRIAL METAL TRANSPORTER 1-RELATED"/>
    <property type="match status" value="1"/>
</dbReference>
<evidence type="ECO:0000256" key="2">
    <source>
        <dbReference type="ARBA" id="ARBA00010212"/>
    </source>
</evidence>
<keyword evidence="6" id="KW-0406">Ion transport</keyword>
<proteinExistence type="inferred from homology"/>
<evidence type="ECO:0000256" key="6">
    <source>
        <dbReference type="ARBA" id="ARBA00022906"/>
    </source>
</evidence>
<dbReference type="SUPFAM" id="SSF161111">
    <property type="entry name" value="Cation efflux protein transmembrane domain-like"/>
    <property type="match status" value="1"/>
</dbReference>
<dbReference type="AlphaFoldDB" id="A0A291P6U5"/>
<evidence type="ECO:0000256" key="4">
    <source>
        <dbReference type="ARBA" id="ARBA00022496"/>
    </source>
</evidence>
<evidence type="ECO:0000256" key="8">
    <source>
        <dbReference type="ARBA" id="ARBA00023136"/>
    </source>
</evidence>
<keyword evidence="6" id="KW-0862">Zinc</keyword>
<dbReference type="InterPro" id="IPR027469">
    <property type="entry name" value="Cation_efflux_TMD_sf"/>
</dbReference>
<keyword evidence="4" id="KW-0408">Iron</keyword>
<protein>
    <submittedName>
        <fullName evidence="12">Cobalt-zinc-cadmium resistance protein</fullName>
    </submittedName>
</protein>
<dbReference type="InterPro" id="IPR058533">
    <property type="entry name" value="Cation_efflux_TM"/>
</dbReference>
<dbReference type="InterPro" id="IPR027470">
    <property type="entry name" value="Cation_efflux_CTD"/>
</dbReference>
<evidence type="ECO:0000256" key="7">
    <source>
        <dbReference type="ARBA" id="ARBA00022989"/>
    </source>
</evidence>
<evidence type="ECO:0000259" key="10">
    <source>
        <dbReference type="Pfam" id="PF01545"/>
    </source>
</evidence>
<keyword evidence="7 9" id="KW-1133">Transmembrane helix</keyword>
<keyword evidence="4" id="KW-0410">Iron transport</keyword>
<dbReference type="Gene3D" id="1.20.1510.10">
    <property type="entry name" value="Cation efflux protein transmembrane domain"/>
    <property type="match status" value="1"/>
</dbReference>
<evidence type="ECO:0000313" key="12">
    <source>
        <dbReference type="EMBL" id="ATJ82598.1"/>
    </source>
</evidence>
<keyword evidence="3" id="KW-0813">Transport</keyword>
<feature type="domain" description="Cation efflux protein cytoplasmic" evidence="11">
    <location>
        <begin position="213"/>
        <end position="291"/>
    </location>
</feature>
<dbReference type="FunFam" id="1.20.1510.10:FF:000006">
    <property type="entry name" value="Divalent cation efflux transporter"/>
    <property type="match status" value="1"/>
</dbReference>
<dbReference type="RefSeq" id="WP_097789024.1">
    <property type="nucleotide sequence ID" value="NZ_BAAADT010000026.1"/>
</dbReference>
<comment type="subcellular location">
    <subcellularLocation>
        <location evidence="1">Membrane</location>
        <topology evidence="1">Multi-pass membrane protein</topology>
    </subcellularLocation>
</comment>
<dbReference type="EMBL" id="CP021435">
    <property type="protein sequence ID" value="ATJ82598.1"/>
    <property type="molecule type" value="Genomic_DNA"/>
</dbReference>
<dbReference type="GO" id="GO:0016020">
    <property type="term" value="C:membrane"/>
    <property type="evidence" value="ECO:0007669"/>
    <property type="project" value="UniProtKB-SubCell"/>
</dbReference>
<dbReference type="Gene3D" id="3.30.70.1350">
    <property type="entry name" value="Cation efflux protein, cytoplasmic domain"/>
    <property type="match status" value="1"/>
</dbReference>
<evidence type="ECO:0000256" key="3">
    <source>
        <dbReference type="ARBA" id="ARBA00022448"/>
    </source>
</evidence>
<keyword evidence="13" id="KW-1185">Reference proteome</keyword>
<evidence type="ECO:0000256" key="9">
    <source>
        <dbReference type="SAM" id="Phobius"/>
    </source>
</evidence>
<dbReference type="Proteomes" id="UP000219993">
    <property type="component" value="Chromosome"/>
</dbReference>
<gene>
    <name evidence="12" type="ORF">BEI_1611</name>
</gene>
<feature type="transmembrane region" description="Helical" evidence="9">
    <location>
        <begin position="83"/>
        <end position="104"/>
    </location>
</feature>
<evidence type="ECO:0000259" key="11">
    <source>
        <dbReference type="Pfam" id="PF16916"/>
    </source>
</evidence>
<evidence type="ECO:0000256" key="1">
    <source>
        <dbReference type="ARBA" id="ARBA00004141"/>
    </source>
</evidence>
<comment type="similarity">
    <text evidence="2">Belongs to the cation diffusion facilitator (CDF) transporter (TC 2.A.4) family. FieF subfamily.</text>
</comment>
<keyword evidence="6" id="KW-0864">Zinc transport</keyword>
<feature type="transmembrane region" description="Helical" evidence="9">
    <location>
        <begin position="116"/>
        <end position="140"/>
    </location>
</feature>
<dbReference type="KEGG" id="hbe:BEI_1611"/>
<accession>A0A291P6U5</accession>
<dbReference type="GO" id="GO:0006826">
    <property type="term" value="P:iron ion transport"/>
    <property type="evidence" value="ECO:0007669"/>
    <property type="project" value="UniProtKB-KW"/>
</dbReference>
<keyword evidence="5 9" id="KW-0812">Transmembrane</keyword>
<organism evidence="12 13">
    <name type="scientific">Halomonas beimenensis</name>
    <dbReference type="NCBI Taxonomy" id="475662"/>
    <lineage>
        <taxon>Bacteria</taxon>
        <taxon>Pseudomonadati</taxon>
        <taxon>Pseudomonadota</taxon>
        <taxon>Gammaproteobacteria</taxon>
        <taxon>Oceanospirillales</taxon>
        <taxon>Halomonadaceae</taxon>
        <taxon>Halomonas</taxon>
    </lineage>
</organism>
<dbReference type="Pfam" id="PF16916">
    <property type="entry name" value="ZT_dimer"/>
    <property type="match status" value="1"/>
</dbReference>
<feature type="transmembrane region" description="Helical" evidence="9">
    <location>
        <begin position="161"/>
        <end position="178"/>
    </location>
</feature>
<dbReference type="GO" id="GO:0008324">
    <property type="term" value="F:monoatomic cation transmembrane transporter activity"/>
    <property type="evidence" value="ECO:0007669"/>
    <property type="project" value="InterPro"/>
</dbReference>
<dbReference type="InterPro" id="IPR050291">
    <property type="entry name" value="CDF_Transporter"/>
</dbReference>
<dbReference type="NCBIfam" id="TIGR01297">
    <property type="entry name" value="CDF"/>
    <property type="match status" value="1"/>
</dbReference>
<evidence type="ECO:0000313" key="13">
    <source>
        <dbReference type="Proteomes" id="UP000219993"/>
    </source>
</evidence>
<name>A0A291P6U5_9GAMM</name>
<reference evidence="12 13" key="1">
    <citation type="journal article" date="2017" name="Sci. Rep.">
        <title>Revealing the Saline Adaptation Strategies of the Halophilic Bacterium Halomonas beimenensis through High-throughput Omics and Transposon Mutagenesis Approaches.</title>
        <authorList>
            <person name="Chen Y.H."/>
            <person name="Lin S.S."/>
            <person name="Shyu Y.T."/>
        </authorList>
    </citation>
    <scope>NUCLEOTIDE SEQUENCE [LARGE SCALE GENOMIC DNA]</scope>
    <source>
        <strain evidence="12 13">NTU-111</strain>
    </source>
</reference>
<keyword evidence="8 9" id="KW-0472">Membrane</keyword>
<dbReference type="InterPro" id="IPR036837">
    <property type="entry name" value="Cation_efflux_CTD_sf"/>
</dbReference>
<dbReference type="PANTHER" id="PTHR43840:SF15">
    <property type="entry name" value="MITOCHONDRIAL METAL TRANSPORTER 1-RELATED"/>
    <property type="match status" value="1"/>
</dbReference>
<sequence>MTERAAQTREAHKATLIGAGVDLLVGLAKLVTGALVGSAALIADGIHSFSDIVTDLFVLGATHFGRQAPDRDHPYGHGRIETLATLWLGSVLIFVAGAIAWASLGRLLAGDPIPAPGGWAIAIAVLALLVKEAIYHYTLAVARRIGSRLLEANAWHSRSDALSTLVVLVGLVAAQVGVGWMDAVAAIVVGVMVGQVGGRLLWESSQELIDTALPEPEQASLKSAAEAVPGVRGVHELRTRRVGGEVLLDLHIVVPPRVTVSEAHEIGNAVSRRLRAARPDLADVTFHIDPEDDEGQTAHSLRPGLPLRDDVEALLDTAWRDLPAWHDRVDLDLHYLEDRIDVSLFVDRRPDRQDLDATADELRRAARDLDWLGRLRLWEGPGRG</sequence>
<dbReference type="InterPro" id="IPR002524">
    <property type="entry name" value="Cation_efflux"/>
</dbReference>
<feature type="domain" description="Cation efflux protein transmembrane" evidence="10">
    <location>
        <begin position="17"/>
        <end position="209"/>
    </location>
</feature>
<evidence type="ECO:0000256" key="5">
    <source>
        <dbReference type="ARBA" id="ARBA00022692"/>
    </source>
</evidence>